<dbReference type="HAMAP" id="MF_00530">
    <property type="entry name" value="ATP_synth_epsil_bac"/>
    <property type="match status" value="1"/>
</dbReference>
<evidence type="ECO:0000256" key="2">
    <source>
        <dbReference type="ARBA" id="ARBA00004202"/>
    </source>
</evidence>
<keyword evidence="7 15" id="KW-1003">Cell membrane</keyword>
<keyword evidence="22" id="KW-1185">Reference proteome</keyword>
<accession>A0A1E5ITQ8</accession>
<proteinExistence type="inferred from homology"/>
<sequence length="142" mass="14979">MAAMTVQLDIVSAESSIYSGLVAHLQVTGSEGDLGIMPGHAPLLTNIKPGMARIVKQDGKEEVFYLSGGILEVQPSSVSVLADVVLRAEEIDEQAAVEAKRRAEAHMADAGADLNYAAAAIELAQAIAQLRVVETIKKNIAR</sequence>
<evidence type="ECO:0000256" key="16">
    <source>
        <dbReference type="RuleBase" id="RU003656"/>
    </source>
</evidence>
<dbReference type="CDD" id="cd12152">
    <property type="entry name" value="F1-ATPase_delta"/>
    <property type="match status" value="1"/>
</dbReference>
<dbReference type="InterPro" id="IPR001469">
    <property type="entry name" value="ATP_synth_F1_dsu/esu"/>
</dbReference>
<dbReference type="Pfam" id="PF00401">
    <property type="entry name" value="ATP-synt_DE"/>
    <property type="match status" value="1"/>
</dbReference>
<keyword evidence="12 15" id="KW-0066">ATP synthesis</keyword>
<keyword evidence="6 15" id="KW-0813">Transport</keyword>
<dbReference type="PANTHER" id="PTHR13822">
    <property type="entry name" value="ATP SYNTHASE DELTA/EPSILON CHAIN"/>
    <property type="match status" value="1"/>
</dbReference>
<name>A0A1E5ITQ8_SHECO</name>
<evidence type="ECO:0000256" key="9">
    <source>
        <dbReference type="ARBA" id="ARBA00023065"/>
    </source>
</evidence>
<evidence type="ECO:0000313" key="20">
    <source>
        <dbReference type="EMBL" id="OEG73949.1"/>
    </source>
</evidence>
<dbReference type="Gene3D" id="2.60.15.10">
    <property type="entry name" value="F0F1 ATP synthase delta/epsilon subunit, N-terminal"/>
    <property type="match status" value="1"/>
</dbReference>
<dbReference type="InterPro" id="IPR036794">
    <property type="entry name" value="ATP_F1_dsu/esu_C_sf"/>
</dbReference>
<feature type="domain" description="ATP synthase epsilon subunit C-terminal" evidence="17">
    <location>
        <begin position="89"/>
        <end position="134"/>
    </location>
</feature>
<evidence type="ECO:0000256" key="15">
    <source>
        <dbReference type="HAMAP-Rule" id="MF_00530"/>
    </source>
</evidence>
<evidence type="ECO:0000256" key="14">
    <source>
        <dbReference type="ARBA" id="ARBA00031795"/>
    </source>
</evidence>
<evidence type="ECO:0000259" key="17">
    <source>
        <dbReference type="Pfam" id="PF00401"/>
    </source>
</evidence>
<comment type="function">
    <text evidence="1 15">Produces ATP from ADP in the presence of a proton gradient across the membrane.</text>
</comment>
<dbReference type="GO" id="GO:0046933">
    <property type="term" value="F:proton-transporting ATP synthase activity, rotational mechanism"/>
    <property type="evidence" value="ECO:0007669"/>
    <property type="project" value="UniProtKB-UniRule"/>
</dbReference>
<evidence type="ECO:0000313" key="21">
    <source>
        <dbReference type="Proteomes" id="UP000095230"/>
    </source>
</evidence>
<evidence type="ECO:0000256" key="5">
    <source>
        <dbReference type="ARBA" id="ARBA00014480"/>
    </source>
</evidence>
<keyword evidence="10 15" id="KW-0472">Membrane</keyword>
<dbReference type="InterPro" id="IPR020546">
    <property type="entry name" value="ATP_synth_F1_dsu/esu_N"/>
</dbReference>
<dbReference type="GO" id="GO:0005524">
    <property type="term" value="F:ATP binding"/>
    <property type="evidence" value="ECO:0007669"/>
    <property type="project" value="UniProtKB-UniRule"/>
</dbReference>
<comment type="similarity">
    <text evidence="3 15 16">Belongs to the ATPase epsilon chain family.</text>
</comment>
<dbReference type="InterPro" id="IPR020547">
    <property type="entry name" value="ATP_synth_F1_esu_C"/>
</dbReference>
<dbReference type="PANTHER" id="PTHR13822:SF10">
    <property type="entry name" value="ATP SYNTHASE EPSILON CHAIN, CHLOROPLASTIC"/>
    <property type="match status" value="1"/>
</dbReference>
<dbReference type="OrthoDB" id="9791445at2"/>
<dbReference type="FunFam" id="2.60.15.10:FF:000001">
    <property type="entry name" value="ATP synthase epsilon chain"/>
    <property type="match status" value="1"/>
</dbReference>
<dbReference type="AlphaFoldDB" id="A0A1E5ITQ8"/>
<dbReference type="GO" id="GO:0045259">
    <property type="term" value="C:proton-transporting ATP synthase complex"/>
    <property type="evidence" value="ECO:0007669"/>
    <property type="project" value="UniProtKB-KW"/>
</dbReference>
<comment type="subcellular location">
    <subcellularLocation>
        <location evidence="2 15">Cell membrane</location>
        <topology evidence="2 15">Peripheral membrane protein</topology>
    </subcellularLocation>
</comment>
<evidence type="ECO:0000256" key="6">
    <source>
        <dbReference type="ARBA" id="ARBA00022448"/>
    </source>
</evidence>
<keyword evidence="9 15" id="KW-0406">Ion transport</keyword>
<dbReference type="FunFam" id="1.20.5.440:FF:000001">
    <property type="entry name" value="ATP synthase epsilon chain"/>
    <property type="match status" value="1"/>
</dbReference>
<evidence type="ECO:0000256" key="7">
    <source>
        <dbReference type="ARBA" id="ARBA00022475"/>
    </source>
</evidence>
<reference evidence="19 22" key="2">
    <citation type="submission" date="2021-05" db="EMBL/GenBank/DDBJ databases">
        <title>Molecular characterization for Shewanella algae harboring chromosomal blaOXA-55-like strains isolated from clinical and environment sample.</title>
        <authorList>
            <person name="Ohama Y."/>
            <person name="Aoki K."/>
            <person name="Harada S."/>
            <person name="Moriya K."/>
            <person name="Ishii Y."/>
            <person name="Tateda K."/>
        </authorList>
    </citation>
    <scope>NUCLEOTIDE SEQUENCE [LARGE SCALE GENOMIC DNA]</scope>
    <source>
        <strain evidence="19 22">MBTL60-118</strain>
    </source>
</reference>
<gene>
    <name evidence="15 20" type="primary">atpC</name>
    <name evidence="20" type="ORF">BEL05_19840</name>
    <name evidence="19" type="ORF">TUM3794_12920</name>
</gene>
<feature type="domain" description="ATP synthase F1 complex delta/epsilon subunit N-terminal" evidence="18">
    <location>
        <begin position="7"/>
        <end position="84"/>
    </location>
</feature>
<dbReference type="Pfam" id="PF02823">
    <property type="entry name" value="ATP-synt_DE_N"/>
    <property type="match status" value="1"/>
</dbReference>
<dbReference type="SUPFAM" id="SSF51344">
    <property type="entry name" value="Epsilon subunit of F1F0-ATP synthase N-terminal domain"/>
    <property type="match status" value="1"/>
</dbReference>
<protein>
    <recommendedName>
        <fullName evidence="5 15">ATP synthase epsilon chain</fullName>
    </recommendedName>
    <alternativeName>
        <fullName evidence="14 15">ATP synthase F1 sector epsilon subunit</fullName>
    </alternativeName>
    <alternativeName>
        <fullName evidence="13 15">F-ATPase epsilon subunit</fullName>
    </alternativeName>
</protein>
<dbReference type="EMBL" id="BPEU01000008">
    <property type="protein sequence ID" value="GIU39075.1"/>
    <property type="molecule type" value="Genomic_DNA"/>
</dbReference>
<evidence type="ECO:0000256" key="8">
    <source>
        <dbReference type="ARBA" id="ARBA00022781"/>
    </source>
</evidence>
<dbReference type="SUPFAM" id="SSF46604">
    <property type="entry name" value="Epsilon subunit of F1F0-ATP synthase C-terminal domain"/>
    <property type="match status" value="1"/>
</dbReference>
<organism evidence="20 21">
    <name type="scientific">Shewanella colwelliana</name>
    <name type="common">Alteromonas colwelliana</name>
    <dbReference type="NCBI Taxonomy" id="23"/>
    <lineage>
        <taxon>Bacteria</taxon>
        <taxon>Pseudomonadati</taxon>
        <taxon>Pseudomonadota</taxon>
        <taxon>Gammaproteobacteria</taxon>
        <taxon>Alteromonadales</taxon>
        <taxon>Shewanellaceae</taxon>
        <taxon>Shewanella</taxon>
    </lineage>
</organism>
<evidence type="ECO:0000256" key="11">
    <source>
        <dbReference type="ARBA" id="ARBA00023196"/>
    </source>
</evidence>
<dbReference type="Proteomes" id="UP000095230">
    <property type="component" value="Unassembled WGS sequence"/>
</dbReference>
<evidence type="ECO:0000256" key="13">
    <source>
        <dbReference type="ARBA" id="ARBA00030215"/>
    </source>
</evidence>
<comment type="caution">
    <text evidence="20">The sequence shown here is derived from an EMBL/GenBank/DDBJ whole genome shotgun (WGS) entry which is preliminary data.</text>
</comment>
<dbReference type="NCBIfam" id="TIGR01216">
    <property type="entry name" value="ATP_synt_epsi"/>
    <property type="match status" value="1"/>
</dbReference>
<evidence type="ECO:0000256" key="1">
    <source>
        <dbReference type="ARBA" id="ARBA00003543"/>
    </source>
</evidence>
<keyword evidence="11 15" id="KW-0139">CF(1)</keyword>
<evidence type="ECO:0000313" key="22">
    <source>
        <dbReference type="Proteomes" id="UP000773469"/>
    </source>
</evidence>
<dbReference type="Gene3D" id="1.20.5.440">
    <property type="entry name" value="ATP synthase delta/epsilon subunit, C-terminal domain"/>
    <property type="match status" value="1"/>
</dbReference>
<dbReference type="Proteomes" id="UP000773469">
    <property type="component" value="Unassembled WGS sequence"/>
</dbReference>
<comment type="subunit">
    <text evidence="4 15 16">F-type ATPases have 2 components, CF(1) - the catalytic core - and CF(0) - the membrane proton channel. CF(1) has five subunits: alpha(3), beta(3), gamma(1), delta(1), epsilon(1). CF(0) has three main subunits: a, b and c.</text>
</comment>
<evidence type="ECO:0000256" key="4">
    <source>
        <dbReference type="ARBA" id="ARBA00011648"/>
    </source>
</evidence>
<dbReference type="EMBL" id="MCBT01000030">
    <property type="protein sequence ID" value="OEG73949.1"/>
    <property type="molecule type" value="Genomic_DNA"/>
</dbReference>
<dbReference type="GO" id="GO:0005886">
    <property type="term" value="C:plasma membrane"/>
    <property type="evidence" value="ECO:0007669"/>
    <property type="project" value="UniProtKB-SubCell"/>
</dbReference>
<evidence type="ECO:0000256" key="10">
    <source>
        <dbReference type="ARBA" id="ARBA00023136"/>
    </source>
</evidence>
<dbReference type="STRING" id="23.BEL05_19840"/>
<dbReference type="NCBIfam" id="NF001847">
    <property type="entry name" value="PRK00571.1-4"/>
    <property type="match status" value="1"/>
</dbReference>
<evidence type="ECO:0000259" key="18">
    <source>
        <dbReference type="Pfam" id="PF02823"/>
    </source>
</evidence>
<dbReference type="RefSeq" id="WP_028763481.1">
    <property type="nucleotide sequence ID" value="NZ_BPEU01000008.1"/>
</dbReference>
<keyword evidence="8 15" id="KW-0375">Hydrogen ion transport</keyword>
<dbReference type="InterPro" id="IPR036771">
    <property type="entry name" value="ATPsynth_dsu/esu_N"/>
</dbReference>
<reference evidence="20 21" key="1">
    <citation type="submission" date="2016-07" db="EMBL/GenBank/DDBJ databases">
        <title>Whole-genome of two Shewanella species isolated from a digestive organ of sea cucumber Apostichopus japonicus Selenka 1867.</title>
        <authorList>
            <person name="Hong H.-H."/>
            <person name="Choi H."/>
            <person name="Cheon S."/>
            <person name="Oh J.-S."/>
            <person name="Lee H.-G."/>
            <person name="Park C."/>
        </authorList>
    </citation>
    <scope>NUCLEOTIDE SEQUENCE [LARGE SCALE GENOMIC DNA]</scope>
    <source>
        <strain evidence="20 21">CSB03KR</strain>
    </source>
</reference>
<evidence type="ECO:0000313" key="19">
    <source>
        <dbReference type="EMBL" id="GIU39075.1"/>
    </source>
</evidence>
<evidence type="ECO:0000256" key="12">
    <source>
        <dbReference type="ARBA" id="ARBA00023310"/>
    </source>
</evidence>
<evidence type="ECO:0000256" key="3">
    <source>
        <dbReference type="ARBA" id="ARBA00005712"/>
    </source>
</evidence>